<keyword evidence="3" id="KW-1185">Reference proteome</keyword>
<accession>A0A8H4PTK5</accession>
<protein>
    <submittedName>
        <fullName evidence="2">Uncharacterized protein</fullName>
    </submittedName>
</protein>
<organism evidence="2 3">
    <name type="scientific">Ophiocordyceps sinensis</name>
    <dbReference type="NCBI Taxonomy" id="72228"/>
    <lineage>
        <taxon>Eukaryota</taxon>
        <taxon>Fungi</taxon>
        <taxon>Dikarya</taxon>
        <taxon>Ascomycota</taxon>
        <taxon>Pezizomycotina</taxon>
        <taxon>Sordariomycetes</taxon>
        <taxon>Hypocreomycetidae</taxon>
        <taxon>Hypocreales</taxon>
        <taxon>Ophiocordycipitaceae</taxon>
        <taxon>Ophiocordyceps</taxon>
    </lineage>
</organism>
<name>A0A8H4PTK5_9HYPO</name>
<gene>
    <name evidence="2" type="ORF">G6O67_002112</name>
</gene>
<feature type="compositionally biased region" description="Basic and acidic residues" evidence="1">
    <location>
        <begin position="46"/>
        <end position="58"/>
    </location>
</feature>
<reference evidence="2 3" key="1">
    <citation type="journal article" date="2020" name="Genome Biol. Evol.">
        <title>A new high-quality draft genome assembly of the Chinese cordyceps Ophiocordyceps sinensis.</title>
        <authorList>
            <person name="Shu R."/>
            <person name="Zhang J."/>
            <person name="Meng Q."/>
            <person name="Zhang H."/>
            <person name="Zhou G."/>
            <person name="Li M."/>
            <person name="Wu P."/>
            <person name="Zhao Y."/>
            <person name="Chen C."/>
            <person name="Qin Q."/>
        </authorList>
    </citation>
    <scope>NUCLEOTIDE SEQUENCE [LARGE SCALE GENOMIC DNA]</scope>
    <source>
        <strain evidence="2 3">IOZ07</strain>
    </source>
</reference>
<sequence>MQASKSRPYPKHRGRGRAQIPRPGERIHGFRFYVQAAGAPEIANDTSKDKEEGKDKKGKDKKGKDKKGKDKKEQSSLGPISLANKLELCGMSFNANDLHASRTRKHLQGCSYASSYAS</sequence>
<evidence type="ECO:0000313" key="2">
    <source>
        <dbReference type="EMBL" id="KAF4510204.1"/>
    </source>
</evidence>
<comment type="caution">
    <text evidence="2">The sequence shown here is derived from an EMBL/GenBank/DDBJ whole genome shotgun (WGS) entry which is preliminary data.</text>
</comment>
<evidence type="ECO:0000313" key="3">
    <source>
        <dbReference type="Proteomes" id="UP000557566"/>
    </source>
</evidence>
<dbReference type="AlphaFoldDB" id="A0A8H4PTK5"/>
<feature type="region of interest" description="Disordered" evidence="1">
    <location>
        <begin position="1"/>
        <end position="81"/>
    </location>
</feature>
<dbReference type="EMBL" id="JAAVMX010000003">
    <property type="protein sequence ID" value="KAF4510204.1"/>
    <property type="molecule type" value="Genomic_DNA"/>
</dbReference>
<proteinExistence type="predicted"/>
<dbReference type="Proteomes" id="UP000557566">
    <property type="component" value="Unassembled WGS sequence"/>
</dbReference>
<evidence type="ECO:0000256" key="1">
    <source>
        <dbReference type="SAM" id="MobiDB-lite"/>
    </source>
</evidence>